<evidence type="ECO:0000313" key="2">
    <source>
        <dbReference type="EMBL" id="GFS04501.1"/>
    </source>
</evidence>
<proteinExistence type="predicted"/>
<protein>
    <submittedName>
        <fullName evidence="2">F-box/LRR-repeat protein 5</fullName>
    </submittedName>
</protein>
<gene>
    <name evidence="2" type="ORF">ElyMa_004658300</name>
</gene>
<dbReference type="SMART" id="SM00367">
    <property type="entry name" value="LRR_CC"/>
    <property type="match status" value="2"/>
</dbReference>
<accession>A0AAV4I4F5</accession>
<keyword evidence="3" id="KW-1185">Reference proteome</keyword>
<organism evidence="2 3">
    <name type="scientific">Elysia marginata</name>
    <dbReference type="NCBI Taxonomy" id="1093978"/>
    <lineage>
        <taxon>Eukaryota</taxon>
        <taxon>Metazoa</taxon>
        <taxon>Spiralia</taxon>
        <taxon>Lophotrochozoa</taxon>
        <taxon>Mollusca</taxon>
        <taxon>Gastropoda</taxon>
        <taxon>Heterobranchia</taxon>
        <taxon>Euthyneura</taxon>
        <taxon>Panpulmonata</taxon>
        <taxon>Sacoglossa</taxon>
        <taxon>Placobranchoidea</taxon>
        <taxon>Plakobranchidae</taxon>
        <taxon>Elysia</taxon>
    </lineage>
</organism>
<dbReference type="SUPFAM" id="SSF52047">
    <property type="entry name" value="RNI-like"/>
    <property type="match status" value="1"/>
</dbReference>
<dbReference type="AlphaFoldDB" id="A0AAV4I4F5"/>
<feature type="region of interest" description="Disordered" evidence="1">
    <location>
        <begin position="95"/>
        <end position="121"/>
    </location>
</feature>
<evidence type="ECO:0000256" key="1">
    <source>
        <dbReference type="SAM" id="MobiDB-lite"/>
    </source>
</evidence>
<dbReference type="EMBL" id="BMAT01009342">
    <property type="protein sequence ID" value="GFS04501.1"/>
    <property type="molecule type" value="Genomic_DNA"/>
</dbReference>
<dbReference type="InterPro" id="IPR006553">
    <property type="entry name" value="Leu-rich_rpt_Cys-con_subtyp"/>
</dbReference>
<dbReference type="InterPro" id="IPR032675">
    <property type="entry name" value="LRR_dom_sf"/>
</dbReference>
<feature type="compositionally biased region" description="Acidic residues" evidence="1">
    <location>
        <begin position="111"/>
        <end position="121"/>
    </location>
</feature>
<dbReference type="Proteomes" id="UP000762676">
    <property type="component" value="Unassembled WGS sequence"/>
</dbReference>
<reference evidence="2 3" key="1">
    <citation type="journal article" date="2021" name="Elife">
        <title>Chloroplast acquisition without the gene transfer in kleptoplastic sea slugs, Plakobranchus ocellatus.</title>
        <authorList>
            <person name="Maeda T."/>
            <person name="Takahashi S."/>
            <person name="Yoshida T."/>
            <person name="Shimamura S."/>
            <person name="Takaki Y."/>
            <person name="Nagai Y."/>
            <person name="Toyoda A."/>
            <person name="Suzuki Y."/>
            <person name="Arimoto A."/>
            <person name="Ishii H."/>
            <person name="Satoh N."/>
            <person name="Nishiyama T."/>
            <person name="Hasebe M."/>
            <person name="Maruyama T."/>
            <person name="Minagawa J."/>
            <person name="Obokata J."/>
            <person name="Shigenobu S."/>
        </authorList>
    </citation>
    <scope>NUCLEOTIDE SEQUENCE [LARGE SCALE GENOMIC DNA]</scope>
</reference>
<comment type="caution">
    <text evidence="2">The sequence shown here is derived from an EMBL/GenBank/DDBJ whole genome shotgun (WGS) entry which is preliminary data.</text>
</comment>
<dbReference type="Gene3D" id="3.80.10.10">
    <property type="entry name" value="Ribonuclease Inhibitor"/>
    <property type="match status" value="1"/>
</dbReference>
<sequence length="369" mass="40353">MLPKVGSGVQVFDLAFSRGLSNNLVHKILKLCPNLEVLRLQQTLVGDAAFREFGVNGRVSKLRHLDLSGCVNISDLTLFSLASSSTNVAAFRESERKENVGVGTTHSSNLEGEDSDMSEPDVENCHREVVRNLIETENGQQACETKKRSQCKNGINKSLSPNRFRASGDTDASSFHSCASLCQAEVLCDGFSKHGLKEDFFNDNIKNKKTCCSSDTRNVLISKRCDHKSVSASCSDEESENEQCVRCVSSQGKTQTSSCGSRSEENRDPLLGDLNNDLLDVMIQSGDAAVSSDACYLNNKDLDSFHNNPSFSFQSDYQSNNFLHKSQISIGCVDSTDSSKYDNKVPGAAFSIEFLSLSGCYHITSKGIR</sequence>
<evidence type="ECO:0000313" key="3">
    <source>
        <dbReference type="Proteomes" id="UP000762676"/>
    </source>
</evidence>
<name>A0AAV4I4F5_9GAST</name>